<keyword evidence="8" id="KW-1185">Reference proteome</keyword>
<dbReference type="Pfam" id="PF01565">
    <property type="entry name" value="FAD_binding_4"/>
    <property type="match status" value="1"/>
</dbReference>
<reference evidence="7" key="1">
    <citation type="submission" date="2021-04" db="EMBL/GenBank/DDBJ databases">
        <title>Draft genome of Fusarium avenaceum strain F156N33, isolated from an atmospheric sample in Virginia.</title>
        <authorList>
            <person name="Yang S."/>
            <person name="Vinatzer B.A."/>
            <person name="Coleman J."/>
        </authorList>
    </citation>
    <scope>NUCLEOTIDE SEQUENCE</scope>
    <source>
        <strain evidence="7">F156N33</strain>
    </source>
</reference>
<dbReference type="PANTHER" id="PTHR42973">
    <property type="entry name" value="BINDING OXIDOREDUCTASE, PUTATIVE (AFU_ORTHOLOGUE AFUA_1G17690)-RELATED"/>
    <property type="match status" value="1"/>
</dbReference>
<evidence type="ECO:0000256" key="4">
    <source>
        <dbReference type="ARBA" id="ARBA00023002"/>
    </source>
</evidence>
<evidence type="ECO:0000256" key="3">
    <source>
        <dbReference type="ARBA" id="ARBA00022827"/>
    </source>
</evidence>
<dbReference type="PANTHER" id="PTHR42973:SF34">
    <property type="entry name" value="FAD BINDING DOMAIN PROTEIN (AFU_ORTHOLOGUE AFUA_3G02770)"/>
    <property type="match status" value="1"/>
</dbReference>
<evidence type="ECO:0000256" key="2">
    <source>
        <dbReference type="ARBA" id="ARBA00022630"/>
    </source>
</evidence>
<keyword evidence="4" id="KW-0560">Oxidoreductase</keyword>
<name>A0A9P7H2J0_9HYPO</name>
<dbReference type="Gene3D" id="3.30.465.10">
    <property type="match status" value="1"/>
</dbReference>
<sequence>MTPKRLYFKSFRASIPIRDRMMFTQVLLGYLFASANAINPPSNNNKLPTHHGRANCEQACTTLASEFPGRLHYKDSDASFTIWDQKQLETKYICRVQPQSASEVSRILQVLVGNWCRFAVKCGGHSRFPDDSVSLGGVTIDLGLMNKTVVSDDRKTARVGGGSLSRQVFASLEPYGLAYVGGRVGQVGVGGFTLGGGSSVLAAKHGWALDNVWEYEVVLANATIVTASENTHPDLYYALRGGGNNFGIVTSFNVSVFPQGPLYTGSHAFGDNQTGVVLREAEKIFAIQDYEDTSIGLEYRYTYNQQSGWSIITTQRYSEPVLYPEVFDTLNSIPALGSLSGGINSLANNTRAEAPQGATRNVFATLTHYSSVELGSGGLRIMKELVEGRNLTGLNPLLITYSIPAAVMKLSKVRGGNALGLNAEGHLIINLFSLGWTDSSMDEAAYSLAEDFIASFQEAARNLNAFHPFVYINYANKGQDVFASYGKDNHKRLTGVQKALDPRGIFTSSGLWTGFFKWSQRPELNQQVAFFQHLLASGIGLWGTVYDEARNGHTREISSIEDVLFSIDPWLLYSADNFQVDFRLSLDVKRIRLDLRPTKRADPSEQALHVETDGADELHEGWRSSMLQSDKDYFFFEGDALLHHTFYGWHKVGRARIAIRPPQPYLFEGFFTLNDEFYHVSLSDDYLRERDQKHPSPPTSGATHMVVWK</sequence>
<keyword evidence="2" id="KW-0285">Flavoprotein</keyword>
<evidence type="ECO:0000256" key="1">
    <source>
        <dbReference type="ARBA" id="ARBA00005466"/>
    </source>
</evidence>
<dbReference type="PROSITE" id="PS51387">
    <property type="entry name" value="FAD_PCMH"/>
    <property type="match status" value="1"/>
</dbReference>
<dbReference type="SUPFAM" id="SSF56176">
    <property type="entry name" value="FAD-binding/transporter-associated domain-like"/>
    <property type="match status" value="1"/>
</dbReference>
<evidence type="ECO:0000313" key="8">
    <source>
        <dbReference type="Proteomes" id="UP000782241"/>
    </source>
</evidence>
<dbReference type="GO" id="GO:0071949">
    <property type="term" value="F:FAD binding"/>
    <property type="evidence" value="ECO:0007669"/>
    <property type="project" value="InterPro"/>
</dbReference>
<feature type="domain" description="FAD-binding PCMH-type" evidence="6">
    <location>
        <begin position="85"/>
        <end position="259"/>
    </location>
</feature>
<organism evidence="7 8">
    <name type="scientific">Fusarium avenaceum</name>
    <dbReference type="NCBI Taxonomy" id="40199"/>
    <lineage>
        <taxon>Eukaryota</taxon>
        <taxon>Fungi</taxon>
        <taxon>Dikarya</taxon>
        <taxon>Ascomycota</taxon>
        <taxon>Pezizomycotina</taxon>
        <taxon>Sordariomycetes</taxon>
        <taxon>Hypocreomycetidae</taxon>
        <taxon>Hypocreales</taxon>
        <taxon>Nectriaceae</taxon>
        <taxon>Fusarium</taxon>
        <taxon>Fusarium tricinctum species complex</taxon>
    </lineage>
</organism>
<dbReference type="InterPro" id="IPR006094">
    <property type="entry name" value="Oxid_FAD_bind_N"/>
</dbReference>
<protein>
    <recommendedName>
        <fullName evidence="6">FAD-binding PCMH-type domain-containing protein</fullName>
    </recommendedName>
</protein>
<gene>
    <name evidence="7" type="ORF">KAF25_005901</name>
</gene>
<proteinExistence type="inferred from homology"/>
<dbReference type="InterPro" id="IPR016169">
    <property type="entry name" value="FAD-bd_PCMH_sub2"/>
</dbReference>
<feature type="region of interest" description="Disordered" evidence="5">
    <location>
        <begin position="689"/>
        <end position="709"/>
    </location>
</feature>
<comment type="similarity">
    <text evidence="1">Belongs to the oxygen-dependent FAD-linked oxidoreductase family.</text>
</comment>
<dbReference type="InterPro" id="IPR050416">
    <property type="entry name" value="FAD-linked_Oxidoreductase"/>
</dbReference>
<accession>A0A9P7H2J0</accession>
<comment type="caution">
    <text evidence="7">The sequence shown here is derived from an EMBL/GenBank/DDBJ whole genome shotgun (WGS) entry which is preliminary data.</text>
</comment>
<keyword evidence="3" id="KW-0274">FAD</keyword>
<dbReference type="InterPro" id="IPR036318">
    <property type="entry name" value="FAD-bd_PCMH-like_sf"/>
</dbReference>
<evidence type="ECO:0000256" key="5">
    <source>
        <dbReference type="SAM" id="MobiDB-lite"/>
    </source>
</evidence>
<evidence type="ECO:0000313" key="7">
    <source>
        <dbReference type="EMBL" id="KAG5657337.1"/>
    </source>
</evidence>
<dbReference type="AlphaFoldDB" id="A0A9P7H2J0"/>
<dbReference type="InterPro" id="IPR016166">
    <property type="entry name" value="FAD-bd_PCMH"/>
</dbReference>
<dbReference type="GO" id="GO:0016491">
    <property type="term" value="F:oxidoreductase activity"/>
    <property type="evidence" value="ECO:0007669"/>
    <property type="project" value="UniProtKB-KW"/>
</dbReference>
<dbReference type="EMBL" id="JAGPUO010000017">
    <property type="protein sequence ID" value="KAG5657337.1"/>
    <property type="molecule type" value="Genomic_DNA"/>
</dbReference>
<dbReference type="Proteomes" id="UP000782241">
    <property type="component" value="Unassembled WGS sequence"/>
</dbReference>
<evidence type="ECO:0000259" key="6">
    <source>
        <dbReference type="PROSITE" id="PS51387"/>
    </source>
</evidence>